<dbReference type="Proteomes" id="UP001217838">
    <property type="component" value="Unassembled WGS sequence"/>
</dbReference>
<feature type="transmembrane region" description="Helical" evidence="1">
    <location>
        <begin position="42"/>
        <end position="59"/>
    </location>
</feature>
<comment type="caution">
    <text evidence="2">The sequence shown here is derived from an EMBL/GenBank/DDBJ whole genome shotgun (WGS) entry which is preliminary data.</text>
</comment>
<dbReference type="EMBL" id="JAQNDN010000004">
    <property type="protein sequence ID" value="MDC0668568.1"/>
    <property type="molecule type" value="Genomic_DNA"/>
</dbReference>
<evidence type="ECO:0000256" key="1">
    <source>
        <dbReference type="SAM" id="Phobius"/>
    </source>
</evidence>
<protein>
    <submittedName>
        <fullName evidence="2">Uncharacterized protein</fullName>
    </submittedName>
</protein>
<proteinExistence type="predicted"/>
<evidence type="ECO:0000313" key="2">
    <source>
        <dbReference type="EMBL" id="MDC0668568.1"/>
    </source>
</evidence>
<keyword evidence="1" id="KW-0812">Transmembrane</keyword>
<evidence type="ECO:0000313" key="3">
    <source>
        <dbReference type="Proteomes" id="UP001217838"/>
    </source>
</evidence>
<dbReference type="RefSeq" id="WP_271997820.1">
    <property type="nucleotide sequence ID" value="NZ_JAQNDN010000004.1"/>
</dbReference>
<keyword evidence="3" id="KW-1185">Reference proteome</keyword>
<feature type="transmembrane region" description="Helical" evidence="1">
    <location>
        <begin position="12"/>
        <end position="30"/>
    </location>
</feature>
<accession>A0ABT5B4C1</accession>
<keyword evidence="1" id="KW-0472">Membrane</keyword>
<feature type="transmembrane region" description="Helical" evidence="1">
    <location>
        <begin position="64"/>
        <end position="82"/>
    </location>
</feature>
<sequence length="83" mass="8884">MTATKQKRSFVPTFLAYVAMCLGVVAVMEAGVKGHRVGWEEMLLYTGPAVVCGLLAIVMRRDKYTYLGVAFAALAVVALVMGA</sequence>
<reference evidence="2 3" key="1">
    <citation type="submission" date="2022-11" db="EMBL/GenBank/DDBJ databases">
        <title>Minimal conservation of predation-associated metabolite biosynthetic gene clusters underscores biosynthetic potential of Myxococcota including descriptions for ten novel species: Archangium lansinium sp. nov., Myxococcus landrumus sp. nov., Nannocystis bai.</title>
        <authorList>
            <person name="Ahearne A."/>
            <person name="Stevens C."/>
            <person name="Dowd S."/>
        </authorList>
    </citation>
    <scope>NUCLEOTIDE SEQUENCE [LARGE SCALE GENOMIC DNA]</scope>
    <source>
        <strain evidence="2 3">NCELM</strain>
    </source>
</reference>
<gene>
    <name evidence="2" type="ORF">POL58_12500</name>
</gene>
<organism evidence="2 3">
    <name type="scientific">Nannocystis radixulma</name>
    <dbReference type="NCBI Taxonomy" id="2995305"/>
    <lineage>
        <taxon>Bacteria</taxon>
        <taxon>Pseudomonadati</taxon>
        <taxon>Myxococcota</taxon>
        <taxon>Polyangia</taxon>
        <taxon>Nannocystales</taxon>
        <taxon>Nannocystaceae</taxon>
        <taxon>Nannocystis</taxon>
    </lineage>
</organism>
<keyword evidence="1" id="KW-1133">Transmembrane helix</keyword>
<name>A0ABT5B4C1_9BACT</name>